<evidence type="ECO:0000313" key="2">
    <source>
        <dbReference type="Proteomes" id="UP001565447"/>
    </source>
</evidence>
<comment type="caution">
    <text evidence="1">The sequence shown here is derived from an EMBL/GenBank/DDBJ whole genome shotgun (WGS) entry which is preliminary data.</text>
</comment>
<reference evidence="1" key="1">
    <citation type="submission" date="2024-07" db="EMBL/GenBank/DDBJ databases">
        <title>Genome sequencing of plant associated microbes to promote plant fitness in Sorghum bicolor and Oryza sativa.</title>
        <authorList>
            <person name="Coleman-Derr D."/>
        </authorList>
    </citation>
    <scope>NUCLEOTIDE SEQUENCE</scope>
    <source>
        <strain evidence="1">SAI-173</strain>
    </source>
</reference>
<accession>A0ACC6UUF6</accession>
<keyword evidence="2" id="KW-1185">Reference proteome</keyword>
<gene>
    <name evidence="1" type="ORF">RKD21_005131</name>
</gene>
<dbReference type="EMBL" id="JBGCBD010000002">
    <property type="protein sequence ID" value="MEY9814874.1"/>
    <property type="molecule type" value="Genomic_DNA"/>
</dbReference>
<organism evidence="1 2">
    <name type="scientific">Streptomyces albogriseolus</name>
    <dbReference type="NCBI Taxonomy" id="1887"/>
    <lineage>
        <taxon>Bacteria</taxon>
        <taxon>Bacillati</taxon>
        <taxon>Actinomycetota</taxon>
        <taxon>Actinomycetes</taxon>
        <taxon>Kitasatosporales</taxon>
        <taxon>Streptomycetaceae</taxon>
        <taxon>Streptomyces</taxon>
        <taxon>Streptomyces albogriseolus group</taxon>
    </lineage>
</organism>
<name>A0ACC6UUF6_STRAO</name>
<protein>
    <submittedName>
        <fullName evidence="1">Uncharacterized protein</fullName>
    </submittedName>
</protein>
<evidence type="ECO:0000313" key="1">
    <source>
        <dbReference type="EMBL" id="MEY9814874.1"/>
    </source>
</evidence>
<proteinExistence type="predicted"/>
<dbReference type="Proteomes" id="UP001565447">
    <property type="component" value="Unassembled WGS sequence"/>
</dbReference>
<sequence>MVVTATKFEEGAWLIVVALPLLVFAFRTVQRAYARIGQSLGLGRIPDAPHLSPPPPPSAARSAR</sequence>